<keyword evidence="1" id="KW-0175">Coiled coil</keyword>
<proteinExistence type="predicted"/>
<dbReference type="AlphaFoldDB" id="A0A6N3X1U9"/>
<protein>
    <submittedName>
        <fullName evidence="2">Uncharacterized protein</fullName>
    </submittedName>
</protein>
<dbReference type="EMBL" id="JXUO01000286">
    <property type="protein sequence ID" value="KKZ11260.1"/>
    <property type="molecule type" value="Genomic_DNA"/>
</dbReference>
<sequence>MLLPTGALLVVLLLVSTTVKMSIKGLRGEMRMRMKQQNAQIEALNADIHRLHTRIDQMYGSPPSELP</sequence>
<accession>A0A6N3X1U9</accession>
<comment type="caution">
    <text evidence="2">The sequence shown here is derived from an EMBL/GenBank/DDBJ whole genome shotgun (WGS) entry which is preliminary data.</text>
</comment>
<dbReference type="Proteomes" id="UP000035054">
    <property type="component" value="Unassembled WGS sequence"/>
</dbReference>
<evidence type="ECO:0000313" key="2">
    <source>
        <dbReference type="EMBL" id="KKZ11260.1"/>
    </source>
</evidence>
<name>A0A6N3X1U9_9SYNE</name>
<reference evidence="2 3" key="1">
    <citation type="submission" date="2015-01" db="EMBL/GenBank/DDBJ databases">
        <title>Lifestyle Evolution in Cyanobacterial Symbionts of Sponges.</title>
        <authorList>
            <person name="Burgsdorf I."/>
            <person name="Slaby B.M."/>
            <person name="Handley K.M."/>
            <person name="Haber M."/>
            <person name="Blom J."/>
            <person name="Marshall C.W."/>
            <person name="Gilbert J.A."/>
            <person name="Hentschel U."/>
            <person name="Steindler L."/>
        </authorList>
    </citation>
    <scope>NUCLEOTIDE SEQUENCE [LARGE SCALE GENOMIC DNA]</scope>
    <source>
        <strain evidence="2">142</strain>
    </source>
</reference>
<organism evidence="2 3">
    <name type="scientific">Candidatus Synechococcus spongiarum 142</name>
    <dbReference type="NCBI Taxonomy" id="1608213"/>
    <lineage>
        <taxon>Bacteria</taxon>
        <taxon>Bacillati</taxon>
        <taxon>Cyanobacteriota</taxon>
        <taxon>Cyanophyceae</taxon>
        <taxon>Synechococcales</taxon>
        <taxon>Synechococcaceae</taxon>
        <taxon>Synechococcus</taxon>
    </lineage>
</organism>
<gene>
    <name evidence="2" type="ORF">TH68_09095</name>
</gene>
<evidence type="ECO:0000313" key="3">
    <source>
        <dbReference type="Proteomes" id="UP000035054"/>
    </source>
</evidence>
<feature type="coiled-coil region" evidence="1">
    <location>
        <begin position="27"/>
        <end position="54"/>
    </location>
</feature>
<evidence type="ECO:0000256" key="1">
    <source>
        <dbReference type="SAM" id="Coils"/>
    </source>
</evidence>